<dbReference type="OrthoDB" id="9796234at2"/>
<proteinExistence type="inferred from homology"/>
<dbReference type="Pfam" id="PF01206">
    <property type="entry name" value="TusA"/>
    <property type="match status" value="1"/>
</dbReference>
<dbReference type="AlphaFoldDB" id="A0A0A8X5A4"/>
<protein>
    <submittedName>
        <fullName evidence="3">Rhodanese-like domain protein</fullName>
    </submittedName>
</protein>
<dbReference type="RefSeq" id="WP_041965172.1">
    <property type="nucleotide sequence ID" value="NZ_BASE01000030.1"/>
</dbReference>
<dbReference type="InterPro" id="IPR036868">
    <property type="entry name" value="TusA-like_sf"/>
</dbReference>
<dbReference type="PANTHER" id="PTHR33279:SF6">
    <property type="entry name" value="SULFUR CARRIER PROTEIN YEDF-RELATED"/>
    <property type="match status" value="1"/>
</dbReference>
<gene>
    <name evidence="3" type="ORF">SAMD00020551_1453</name>
</gene>
<reference evidence="3 4" key="1">
    <citation type="submission" date="2013-06" db="EMBL/GenBank/DDBJ databases">
        <title>Whole genome shotgun sequence of Bacillus selenatarsenatis SF-1.</title>
        <authorList>
            <person name="Kuroda M."/>
            <person name="Sei K."/>
            <person name="Yamashita M."/>
            <person name="Ike M."/>
        </authorList>
    </citation>
    <scope>NUCLEOTIDE SEQUENCE [LARGE SCALE GENOMIC DNA]</scope>
    <source>
        <strain evidence="3 4">SF-1</strain>
    </source>
</reference>
<dbReference type="PANTHER" id="PTHR33279">
    <property type="entry name" value="SULFUR CARRIER PROTEIN YEDF-RELATED"/>
    <property type="match status" value="1"/>
</dbReference>
<comment type="caution">
    <text evidence="3">The sequence shown here is derived from an EMBL/GenBank/DDBJ whole genome shotgun (WGS) entry which is preliminary data.</text>
</comment>
<evidence type="ECO:0000256" key="1">
    <source>
        <dbReference type="ARBA" id="ARBA00008984"/>
    </source>
</evidence>
<evidence type="ECO:0000313" key="3">
    <source>
        <dbReference type="EMBL" id="GAM13311.1"/>
    </source>
</evidence>
<dbReference type="InterPro" id="IPR001455">
    <property type="entry name" value="TusA-like"/>
</dbReference>
<evidence type="ECO:0000259" key="2">
    <source>
        <dbReference type="PROSITE" id="PS01148"/>
    </source>
</evidence>
<accession>A0A0A8X5A4</accession>
<dbReference type="CDD" id="cd00291">
    <property type="entry name" value="SirA_YedF_YeeD"/>
    <property type="match status" value="1"/>
</dbReference>
<keyword evidence="4" id="KW-1185">Reference proteome</keyword>
<feature type="domain" description="UPF0033" evidence="2">
    <location>
        <begin position="10"/>
        <end position="34"/>
    </location>
</feature>
<dbReference type="Proteomes" id="UP000031014">
    <property type="component" value="Unassembled WGS sequence"/>
</dbReference>
<dbReference type="Gene3D" id="3.30.110.40">
    <property type="entry name" value="TusA-like domain"/>
    <property type="match status" value="1"/>
</dbReference>
<name>A0A0A8X5A4_MESS1</name>
<comment type="similarity">
    <text evidence="1">Belongs to the sulfur carrier protein TusA family.</text>
</comment>
<evidence type="ECO:0000313" key="4">
    <source>
        <dbReference type="Proteomes" id="UP000031014"/>
    </source>
</evidence>
<dbReference type="EMBL" id="BASE01000030">
    <property type="protein sequence ID" value="GAM13311.1"/>
    <property type="molecule type" value="Genomic_DNA"/>
</dbReference>
<organism evidence="3 4">
    <name type="scientific">Mesobacillus selenatarsenatis (strain DSM 18680 / JCM 14380 / FERM P-15431 / SF-1)</name>
    <dbReference type="NCBI Taxonomy" id="1321606"/>
    <lineage>
        <taxon>Bacteria</taxon>
        <taxon>Bacillati</taxon>
        <taxon>Bacillota</taxon>
        <taxon>Bacilli</taxon>
        <taxon>Bacillales</taxon>
        <taxon>Bacillaceae</taxon>
        <taxon>Mesobacillus</taxon>
    </lineage>
</organism>
<dbReference type="SUPFAM" id="SSF64307">
    <property type="entry name" value="SirA-like"/>
    <property type="match status" value="1"/>
</dbReference>
<sequence length="79" mass="8564">MSEVQVTKSIDARGAYCPGPLMELVKGIKTAQVGDIVEVLSTDKGSAVDIPEWVNKMGHEIAYLENDGDEFKIAVKKAK</sequence>
<dbReference type="STRING" id="1321606.SAMD00020551_1453"/>
<dbReference type="PROSITE" id="PS01148">
    <property type="entry name" value="UPF0033"/>
    <property type="match status" value="1"/>
</dbReference>